<accession>A0A6C0H327</accession>
<keyword evidence="1" id="KW-0472">Membrane</keyword>
<sequence>MNSSDLPKPWQYKNKWVIWPETVLDAIYISNCKDTIKGICETRKSVKDCIDNCDLSCALGYHIEFENGKTISACIRTDIYPYLNPIHRLKRKELYPELSNVKISTFINTDIFPFPPEEANVVFFKDILNISDVENGSFVKAGNQQNSVYLGKDSNHNLQFLQAIIISEQIAKYIPVHYGSPIQISTPETSLLLSVTHENKLSWKSISRLIYTKETTFKLLPLTPAKKIGDDVTYGDIFSITYDDGRSFVGVDQDQLTLVTDKKLLCKFSLNSKMTGYYCDGRECKPVDIKDMEISGKMGRYKGVTVGRDPNCWGVCKYLKLGTNSMMPLSSTEPSSKRSYIVILSMIFLFILSIIIILFVMKSRLSFFDVLSPPPCFAYAF</sequence>
<proteinExistence type="predicted"/>
<dbReference type="AlphaFoldDB" id="A0A6C0H327"/>
<name>A0A6C0H327_9ZZZZ</name>
<evidence type="ECO:0000256" key="1">
    <source>
        <dbReference type="SAM" id="Phobius"/>
    </source>
</evidence>
<dbReference type="EMBL" id="MN739859">
    <property type="protein sequence ID" value="QHT74944.1"/>
    <property type="molecule type" value="Genomic_DNA"/>
</dbReference>
<keyword evidence="1" id="KW-0812">Transmembrane</keyword>
<protein>
    <submittedName>
        <fullName evidence="2">Uncharacterized protein</fullName>
    </submittedName>
</protein>
<reference evidence="2" key="1">
    <citation type="journal article" date="2020" name="Nature">
        <title>Giant virus diversity and host interactions through global metagenomics.</title>
        <authorList>
            <person name="Schulz F."/>
            <person name="Roux S."/>
            <person name="Paez-Espino D."/>
            <person name="Jungbluth S."/>
            <person name="Walsh D.A."/>
            <person name="Denef V.J."/>
            <person name="McMahon K.D."/>
            <person name="Konstantinidis K.T."/>
            <person name="Eloe-Fadrosh E.A."/>
            <person name="Kyrpides N.C."/>
            <person name="Woyke T."/>
        </authorList>
    </citation>
    <scope>NUCLEOTIDE SEQUENCE</scope>
    <source>
        <strain evidence="2">GVMAG-M-3300023179-62</strain>
    </source>
</reference>
<feature type="transmembrane region" description="Helical" evidence="1">
    <location>
        <begin position="340"/>
        <end position="361"/>
    </location>
</feature>
<organism evidence="2">
    <name type="scientific">viral metagenome</name>
    <dbReference type="NCBI Taxonomy" id="1070528"/>
    <lineage>
        <taxon>unclassified sequences</taxon>
        <taxon>metagenomes</taxon>
        <taxon>organismal metagenomes</taxon>
    </lineage>
</organism>
<keyword evidence="1" id="KW-1133">Transmembrane helix</keyword>
<evidence type="ECO:0000313" key="2">
    <source>
        <dbReference type="EMBL" id="QHT74944.1"/>
    </source>
</evidence>